<comment type="caution">
    <text evidence="2">The sequence shown here is derived from an EMBL/GenBank/DDBJ whole genome shotgun (WGS) entry which is preliminary data.</text>
</comment>
<accession>A0A366DXZ9</accession>
<feature type="region of interest" description="Disordered" evidence="1">
    <location>
        <begin position="1"/>
        <end position="70"/>
    </location>
</feature>
<evidence type="ECO:0000313" key="3">
    <source>
        <dbReference type="Proteomes" id="UP000252893"/>
    </source>
</evidence>
<reference evidence="2 3" key="1">
    <citation type="submission" date="2018-06" db="EMBL/GenBank/DDBJ databases">
        <title>Genomic Encyclopedia of Type Strains, Phase IV (KMG-IV): sequencing the most valuable type-strain genomes for metagenomic binning, comparative biology and taxonomic classification.</title>
        <authorList>
            <person name="Goeker M."/>
        </authorList>
    </citation>
    <scope>NUCLEOTIDE SEQUENCE [LARGE SCALE GENOMIC DNA]</scope>
    <source>
        <strain evidence="2 3">DSM 25619</strain>
    </source>
</reference>
<sequence>MGGIFGGSNKAADLQKQQTEAQQRQTLANLAAQQAETDQAAAGKTGRKTGSRMLTFLTDTTGGNSKFGQA</sequence>
<dbReference type="Proteomes" id="UP000252893">
    <property type="component" value="Unassembled WGS sequence"/>
</dbReference>
<feature type="compositionally biased region" description="Low complexity" evidence="1">
    <location>
        <begin position="15"/>
        <end position="42"/>
    </location>
</feature>
<feature type="compositionally biased region" description="Polar residues" evidence="1">
    <location>
        <begin position="57"/>
        <end position="70"/>
    </location>
</feature>
<organism evidence="2 3">
    <name type="scientific">Pseudochrobactrum asaccharolyticum</name>
    <dbReference type="NCBI Taxonomy" id="354351"/>
    <lineage>
        <taxon>Bacteria</taxon>
        <taxon>Pseudomonadati</taxon>
        <taxon>Pseudomonadota</taxon>
        <taxon>Alphaproteobacteria</taxon>
        <taxon>Hyphomicrobiales</taxon>
        <taxon>Brucellaceae</taxon>
        <taxon>Pseudochrobactrum</taxon>
    </lineage>
</organism>
<gene>
    <name evidence="2" type="ORF">DFR47_104314</name>
</gene>
<evidence type="ECO:0000256" key="1">
    <source>
        <dbReference type="SAM" id="MobiDB-lite"/>
    </source>
</evidence>
<dbReference type="AlphaFoldDB" id="A0A366DXZ9"/>
<dbReference type="EMBL" id="QNRH01000004">
    <property type="protein sequence ID" value="RBO94952.1"/>
    <property type="molecule type" value="Genomic_DNA"/>
</dbReference>
<keyword evidence="3" id="KW-1185">Reference proteome</keyword>
<proteinExistence type="predicted"/>
<name>A0A366DXZ9_9HYPH</name>
<protein>
    <submittedName>
        <fullName evidence="2">Uncharacterized protein</fullName>
    </submittedName>
</protein>
<evidence type="ECO:0000313" key="2">
    <source>
        <dbReference type="EMBL" id="RBO94952.1"/>
    </source>
</evidence>